<keyword evidence="1" id="KW-1133">Transmembrane helix</keyword>
<feature type="transmembrane region" description="Helical" evidence="1">
    <location>
        <begin position="28"/>
        <end position="44"/>
    </location>
</feature>
<keyword evidence="1" id="KW-0812">Transmembrane</keyword>
<dbReference type="KEGG" id="taz:TREAZ_2047"/>
<dbReference type="Proteomes" id="UP000009222">
    <property type="component" value="Chromosome"/>
</dbReference>
<dbReference type="AlphaFoldDB" id="F5YA16"/>
<feature type="transmembrane region" description="Helical" evidence="1">
    <location>
        <begin position="56"/>
        <end position="78"/>
    </location>
</feature>
<evidence type="ECO:0000313" key="3">
    <source>
        <dbReference type="Proteomes" id="UP000009222"/>
    </source>
</evidence>
<organism evidence="2 3">
    <name type="scientific">Leadbettera azotonutricia (strain ATCC BAA-888 / DSM 13862 / ZAS-9)</name>
    <name type="common">Treponema azotonutricium</name>
    <dbReference type="NCBI Taxonomy" id="545695"/>
    <lineage>
        <taxon>Bacteria</taxon>
        <taxon>Pseudomonadati</taxon>
        <taxon>Spirochaetota</taxon>
        <taxon>Spirochaetia</taxon>
        <taxon>Spirochaetales</taxon>
        <taxon>Breznakiellaceae</taxon>
        <taxon>Leadbettera</taxon>
    </lineage>
</organism>
<gene>
    <name evidence="2" type="ordered locus">TREAZ_2047</name>
</gene>
<keyword evidence="1" id="KW-0472">Membrane</keyword>
<dbReference type="eggNOG" id="COG4648">
    <property type="taxonomic scope" value="Bacteria"/>
</dbReference>
<dbReference type="InParanoid" id="F5YA16"/>
<sequence length="220" mass="25135">MRVLFGALIILYPLLVFSALVIFKLSIRYLSILIIVLAVAYAFMNRSNYHGRHPVFIFISPVILFSIGIVCLSTTFFIDSEALSRVIFKIYPALADLVYLTIFGTSLFIPPTIVYSFINVFDKKLNEHLEKAYFENYCRKCTVYWCIFFILDFIISLITAILESDLVWGIYNGGVTYVLMGLLFVGEYVSIKVIEKRTVLARKTGEIPAEIPAEEDHDHS</sequence>
<dbReference type="STRING" id="545695.TREAZ_2047"/>
<keyword evidence="3" id="KW-1185">Reference proteome</keyword>
<feature type="transmembrane region" description="Helical" evidence="1">
    <location>
        <begin position="174"/>
        <end position="194"/>
    </location>
</feature>
<name>F5YA16_LEAAZ</name>
<dbReference type="HOGENOM" id="CLU_1255489_0_0_12"/>
<accession>F5YA16</accession>
<evidence type="ECO:0000313" key="2">
    <source>
        <dbReference type="EMBL" id="AEF82304.1"/>
    </source>
</evidence>
<evidence type="ECO:0000256" key="1">
    <source>
        <dbReference type="SAM" id="Phobius"/>
    </source>
</evidence>
<dbReference type="EMBL" id="CP001841">
    <property type="protein sequence ID" value="AEF82304.1"/>
    <property type="molecule type" value="Genomic_DNA"/>
</dbReference>
<proteinExistence type="predicted"/>
<reference evidence="2 3" key="2">
    <citation type="journal article" date="2011" name="ISME J.">
        <title>RNA-seq reveals cooperative metabolic interactions between two termite-gut spirochete species in co-culture.</title>
        <authorList>
            <person name="Rosenthal A.Z."/>
            <person name="Matson E.G."/>
            <person name="Eldar A."/>
            <person name="Leadbetter J.R."/>
        </authorList>
    </citation>
    <scope>NUCLEOTIDE SEQUENCE [LARGE SCALE GENOMIC DNA]</scope>
    <source>
        <strain evidence="3">ATCC BAA-888 / DSM 13862 / ZAS-9</strain>
    </source>
</reference>
<feature type="transmembrane region" description="Helical" evidence="1">
    <location>
        <begin position="98"/>
        <end position="121"/>
    </location>
</feature>
<protein>
    <submittedName>
        <fullName evidence="2">Putative membrane protein</fullName>
    </submittedName>
</protein>
<reference evidence="3" key="1">
    <citation type="submission" date="2009-12" db="EMBL/GenBank/DDBJ databases">
        <title>Complete sequence of Treponema azotonutricium strain ZAS-9.</title>
        <authorList>
            <person name="Tetu S.G."/>
            <person name="Matson E."/>
            <person name="Ren Q."/>
            <person name="Seshadri R."/>
            <person name="Elbourne L."/>
            <person name="Hassan K.A."/>
            <person name="Durkin A."/>
            <person name="Radune D."/>
            <person name="Mohamoud Y."/>
            <person name="Shay R."/>
            <person name="Jin S."/>
            <person name="Zhang X."/>
            <person name="Lucey K."/>
            <person name="Ballor N.R."/>
            <person name="Ottesen E."/>
            <person name="Rosenthal R."/>
            <person name="Allen A."/>
            <person name="Leadbetter J.R."/>
            <person name="Paulsen I.T."/>
        </authorList>
    </citation>
    <scope>NUCLEOTIDE SEQUENCE [LARGE SCALE GENOMIC DNA]</scope>
    <source>
        <strain evidence="3">ATCC BAA-888 / DSM 13862 / ZAS-9</strain>
    </source>
</reference>
<feature type="transmembrane region" description="Helical" evidence="1">
    <location>
        <begin position="142"/>
        <end position="162"/>
    </location>
</feature>